<feature type="region of interest" description="Disordered" evidence="1">
    <location>
        <begin position="49"/>
        <end position="72"/>
    </location>
</feature>
<dbReference type="EnsemblPlants" id="Bo3g021820.1">
    <property type="protein sequence ID" value="Bo3g021820.1"/>
    <property type="gene ID" value="Bo3g021820"/>
</dbReference>
<reference evidence="2" key="2">
    <citation type="submission" date="2015-03" db="UniProtKB">
        <authorList>
            <consortium name="EnsemblPlants"/>
        </authorList>
    </citation>
    <scope>IDENTIFICATION</scope>
</reference>
<sequence length="172" mass="18684">MTFENPNETHLSLSSHFTHSPSPSPTNSSPPLTLSSSITQSLTLSLLIDPPQTRETMKDISKSPARRNNDGFHRYLKPGALAQIRNSRINSRSASLLSLSPSPLPIDPPSPSAANNLTLDQVPHLLRKIYGPYSYQRKKLGAARPMTMMMMANLNNPIIESSGGSGSDVIAH</sequence>
<protein>
    <submittedName>
        <fullName evidence="2">Uncharacterized protein</fullName>
    </submittedName>
</protein>
<dbReference type="Gramene" id="Bo3g021820.1">
    <property type="protein sequence ID" value="Bo3g021820.1"/>
    <property type="gene ID" value="Bo3g021820"/>
</dbReference>
<keyword evidence="3" id="KW-1185">Reference proteome</keyword>
<organism evidence="2 3">
    <name type="scientific">Brassica oleracea var. oleracea</name>
    <dbReference type="NCBI Taxonomy" id="109376"/>
    <lineage>
        <taxon>Eukaryota</taxon>
        <taxon>Viridiplantae</taxon>
        <taxon>Streptophyta</taxon>
        <taxon>Embryophyta</taxon>
        <taxon>Tracheophyta</taxon>
        <taxon>Spermatophyta</taxon>
        <taxon>Magnoliopsida</taxon>
        <taxon>eudicotyledons</taxon>
        <taxon>Gunneridae</taxon>
        <taxon>Pentapetalae</taxon>
        <taxon>rosids</taxon>
        <taxon>malvids</taxon>
        <taxon>Brassicales</taxon>
        <taxon>Brassicaceae</taxon>
        <taxon>Brassiceae</taxon>
        <taxon>Brassica</taxon>
    </lineage>
</organism>
<name>A0A0D3B3F3_BRAOL</name>
<evidence type="ECO:0000256" key="1">
    <source>
        <dbReference type="SAM" id="MobiDB-lite"/>
    </source>
</evidence>
<dbReference type="eggNOG" id="ENOG502S6R9">
    <property type="taxonomic scope" value="Eukaryota"/>
</dbReference>
<evidence type="ECO:0000313" key="2">
    <source>
        <dbReference type="EnsemblPlants" id="Bo3g021820.1"/>
    </source>
</evidence>
<feature type="compositionally biased region" description="Low complexity" evidence="1">
    <location>
        <begin position="9"/>
        <end position="35"/>
    </location>
</feature>
<dbReference type="PANTHER" id="PTHR35495:SF1">
    <property type="entry name" value="OS06G0679600 PROTEIN"/>
    <property type="match status" value="1"/>
</dbReference>
<evidence type="ECO:0000313" key="3">
    <source>
        <dbReference type="Proteomes" id="UP000032141"/>
    </source>
</evidence>
<dbReference type="PANTHER" id="PTHR35495">
    <property type="entry name" value="OS06G0679600 PROTEIN"/>
    <property type="match status" value="1"/>
</dbReference>
<feature type="region of interest" description="Disordered" evidence="1">
    <location>
        <begin position="1"/>
        <end position="35"/>
    </location>
</feature>
<reference evidence="2 3" key="1">
    <citation type="journal article" date="2014" name="Genome Biol.">
        <title>Transcriptome and methylome profiling reveals relics of genome dominance in the mesopolyploid Brassica oleracea.</title>
        <authorList>
            <person name="Parkin I.A."/>
            <person name="Koh C."/>
            <person name="Tang H."/>
            <person name="Robinson S.J."/>
            <person name="Kagale S."/>
            <person name="Clarke W.E."/>
            <person name="Town C.D."/>
            <person name="Nixon J."/>
            <person name="Krishnakumar V."/>
            <person name="Bidwell S.L."/>
            <person name="Denoeud F."/>
            <person name="Belcram H."/>
            <person name="Links M.G."/>
            <person name="Just J."/>
            <person name="Clarke C."/>
            <person name="Bender T."/>
            <person name="Huebert T."/>
            <person name="Mason A.S."/>
            <person name="Pires J.C."/>
            <person name="Barker G."/>
            <person name="Moore J."/>
            <person name="Walley P.G."/>
            <person name="Manoli S."/>
            <person name="Batley J."/>
            <person name="Edwards D."/>
            <person name="Nelson M.N."/>
            <person name="Wang X."/>
            <person name="Paterson A.H."/>
            <person name="King G."/>
            <person name="Bancroft I."/>
            <person name="Chalhoub B."/>
            <person name="Sharpe A.G."/>
        </authorList>
    </citation>
    <scope>NUCLEOTIDE SEQUENCE</scope>
    <source>
        <strain evidence="2 3">cv. TO1000</strain>
    </source>
</reference>
<dbReference type="OMA" id="QTRETMK"/>
<dbReference type="HOGENOM" id="CLU_132867_1_0_1"/>
<dbReference type="AlphaFoldDB" id="A0A0D3B3F3"/>
<accession>A0A0D3B3F3</accession>
<feature type="compositionally biased region" description="Basic and acidic residues" evidence="1">
    <location>
        <begin position="55"/>
        <end position="72"/>
    </location>
</feature>
<proteinExistence type="predicted"/>
<dbReference type="Proteomes" id="UP000032141">
    <property type="component" value="Chromosome C3"/>
</dbReference>